<dbReference type="PROSITE" id="PS51736">
    <property type="entry name" value="RECOMBINASES_3"/>
    <property type="match status" value="1"/>
</dbReference>
<dbReference type="EMBL" id="CP004393">
    <property type="protein sequence ID" value="AJE47018.1"/>
    <property type="molecule type" value="Genomic_DNA"/>
</dbReference>
<dbReference type="OrthoDB" id="9791494at2"/>
<dbReference type="STRING" id="1208324.P73_2303"/>
<feature type="active site" description="O-(5'-phospho-DNA)-serine intermediate" evidence="4 5">
    <location>
        <position position="19"/>
    </location>
</feature>
<dbReference type="InterPro" id="IPR036162">
    <property type="entry name" value="Resolvase-like_N_sf"/>
</dbReference>
<evidence type="ECO:0000256" key="1">
    <source>
        <dbReference type="ARBA" id="ARBA00022908"/>
    </source>
</evidence>
<dbReference type="KEGG" id="cid:P73_2303"/>
<keyword evidence="3" id="KW-0233">DNA recombination</keyword>
<dbReference type="GO" id="GO:0003677">
    <property type="term" value="F:DNA binding"/>
    <property type="evidence" value="ECO:0007669"/>
    <property type="project" value="UniProtKB-KW"/>
</dbReference>
<dbReference type="PROSITE" id="PS51737">
    <property type="entry name" value="RECOMBINASE_DNA_BIND"/>
    <property type="match status" value="1"/>
</dbReference>
<dbReference type="Gene3D" id="3.90.1750.20">
    <property type="entry name" value="Putative Large Serine Recombinase, Chain B, Domain 2"/>
    <property type="match status" value="1"/>
</dbReference>
<dbReference type="InterPro" id="IPR025827">
    <property type="entry name" value="Zn_ribbon_recom_dom"/>
</dbReference>
<keyword evidence="9" id="KW-1185">Reference proteome</keyword>
<dbReference type="InterPro" id="IPR011109">
    <property type="entry name" value="DNA_bind_recombinase_dom"/>
</dbReference>
<name>A0A0B5DU88_9RHOB</name>
<reference evidence="8 9" key="1">
    <citation type="journal article" date="2014" name="Int. J. Syst. Evol. Microbiol.">
        <title>Celeribacter indicus sp. nov., a polycyclic aromatic hydrocarbon-degrading bacterium from deep-sea sediment and reclassification of Huaishuia halophila as Celeribacter halophilus comb. nov.</title>
        <authorList>
            <person name="Lai Q."/>
            <person name="Cao J."/>
            <person name="Yuan J."/>
            <person name="Li F."/>
            <person name="Shao Z."/>
        </authorList>
    </citation>
    <scope>NUCLEOTIDE SEQUENCE [LARGE SCALE GENOMIC DNA]</scope>
    <source>
        <strain evidence="8">P73</strain>
    </source>
</reference>
<keyword evidence="2" id="KW-0238">DNA-binding</keyword>
<keyword evidence="1" id="KW-0229">DNA integration</keyword>
<dbReference type="HOGENOM" id="CLU_010686_18_11_5"/>
<evidence type="ECO:0000259" key="7">
    <source>
        <dbReference type="PROSITE" id="PS51737"/>
    </source>
</evidence>
<dbReference type="Pfam" id="PF00239">
    <property type="entry name" value="Resolvase"/>
    <property type="match status" value="1"/>
</dbReference>
<dbReference type="Pfam" id="PF13408">
    <property type="entry name" value="Zn_ribbon_recom"/>
    <property type="match status" value="1"/>
</dbReference>
<dbReference type="InterPro" id="IPR006118">
    <property type="entry name" value="Recombinase_CS"/>
</dbReference>
<evidence type="ECO:0000256" key="2">
    <source>
        <dbReference type="ARBA" id="ARBA00023125"/>
    </source>
</evidence>
<evidence type="ECO:0000313" key="8">
    <source>
        <dbReference type="EMBL" id="AJE47018.1"/>
    </source>
</evidence>
<evidence type="ECO:0000313" key="9">
    <source>
        <dbReference type="Proteomes" id="UP000031521"/>
    </source>
</evidence>
<evidence type="ECO:0000256" key="4">
    <source>
        <dbReference type="PIRSR" id="PIRSR606118-50"/>
    </source>
</evidence>
<dbReference type="InterPro" id="IPR050639">
    <property type="entry name" value="SSR_resolvase"/>
</dbReference>
<dbReference type="Gene3D" id="3.40.50.1390">
    <property type="entry name" value="Resolvase, N-terminal catalytic domain"/>
    <property type="match status" value="1"/>
</dbReference>
<dbReference type="CDD" id="cd00338">
    <property type="entry name" value="Ser_Recombinase"/>
    <property type="match status" value="1"/>
</dbReference>
<dbReference type="PROSITE" id="PS00397">
    <property type="entry name" value="RECOMBINASES_1"/>
    <property type="match status" value="1"/>
</dbReference>
<dbReference type="AlphaFoldDB" id="A0A0B5DU88"/>
<organism evidence="8 9">
    <name type="scientific">Celeribacter indicus</name>
    <dbReference type="NCBI Taxonomy" id="1208324"/>
    <lineage>
        <taxon>Bacteria</taxon>
        <taxon>Pseudomonadati</taxon>
        <taxon>Pseudomonadota</taxon>
        <taxon>Alphaproteobacteria</taxon>
        <taxon>Rhodobacterales</taxon>
        <taxon>Roseobacteraceae</taxon>
        <taxon>Celeribacter</taxon>
    </lineage>
</organism>
<dbReference type="GO" id="GO:0000150">
    <property type="term" value="F:DNA strand exchange activity"/>
    <property type="evidence" value="ECO:0007669"/>
    <property type="project" value="InterPro"/>
</dbReference>
<protein>
    <submittedName>
        <fullName evidence="8">Site-specific recombinase</fullName>
    </submittedName>
</protein>
<dbReference type="InterPro" id="IPR006119">
    <property type="entry name" value="Resolv_N"/>
</dbReference>
<accession>A0A0B5DU88</accession>
<evidence type="ECO:0000256" key="3">
    <source>
        <dbReference type="ARBA" id="ARBA00023172"/>
    </source>
</evidence>
<dbReference type="RefSeq" id="WP_074743233.1">
    <property type="nucleotide sequence ID" value="NZ_CP004393.1"/>
</dbReference>
<dbReference type="Proteomes" id="UP000031521">
    <property type="component" value="Chromosome"/>
</dbReference>
<dbReference type="SMART" id="SM00857">
    <property type="entry name" value="Resolvase"/>
    <property type="match status" value="1"/>
</dbReference>
<evidence type="ECO:0000256" key="5">
    <source>
        <dbReference type="PROSITE-ProRule" id="PRU10137"/>
    </source>
</evidence>
<dbReference type="InterPro" id="IPR038109">
    <property type="entry name" value="DNA_bind_recomb_sf"/>
</dbReference>
<sequence>MNLHNPNVALRAALYLRVSTSRQAEHDVSIPDQRKQGEAYCESRGYQLVETFVEPGASATNDRRPEFQRMIEAGTSKPAPFDIVVVHSFSRFFRDHFELEFYVRKLAKNGIRLVSITQEMGDDPMHVMMRQIMALFDEYQSKENAKHVLRALKENARQGFWNGSLPPVGYRVVAAEQRGAKVKKKLEIDPLHADTIRLIYRLALEGDGDSGQMGVKAIVKHLNGKGIFTRDGGRWGVGQVHRILTRRTYMGEHQWGKNRKNKADKEADEIVIVPVPPIIDRDTFEAVQKLLQARNPKTELPARVVIGPTLLTGICYCGNCGGAMTIRTGKSGRYRYYACSIRARQGETGCKGRAIPMDKLDTMVAGHIEERLLDPDRLEKLLGSVLGRREDQAERRRQHIAELQRRATESELRLKRLYDAIEAGVADLDDPALTERIAGLKVIRDQARADADRAQALLDSPGHSVVSPAMIRQFSQIARDRIRDREGGYRRDHLRALAQRVEVADDAIRIMGSKTELLRTLAGGKVRQSAAIGVPRGGLKWRRDRDSNPGSP</sequence>
<dbReference type="PANTHER" id="PTHR30461:SF23">
    <property type="entry name" value="DNA RECOMBINASE-RELATED"/>
    <property type="match status" value="1"/>
</dbReference>
<dbReference type="Pfam" id="PF07508">
    <property type="entry name" value="Recombinase"/>
    <property type="match status" value="1"/>
</dbReference>
<feature type="domain" description="Resolvase/invertase-type recombinase catalytic" evidence="6">
    <location>
        <begin position="11"/>
        <end position="163"/>
    </location>
</feature>
<dbReference type="PANTHER" id="PTHR30461">
    <property type="entry name" value="DNA-INVERTASE FROM LAMBDOID PROPHAGE"/>
    <property type="match status" value="1"/>
</dbReference>
<feature type="domain" description="Recombinase" evidence="7">
    <location>
        <begin position="167"/>
        <end position="297"/>
    </location>
</feature>
<dbReference type="SUPFAM" id="SSF53041">
    <property type="entry name" value="Resolvase-like"/>
    <property type="match status" value="1"/>
</dbReference>
<evidence type="ECO:0000259" key="6">
    <source>
        <dbReference type="PROSITE" id="PS51736"/>
    </source>
</evidence>
<proteinExistence type="predicted"/>
<dbReference type="GO" id="GO:0015074">
    <property type="term" value="P:DNA integration"/>
    <property type="evidence" value="ECO:0007669"/>
    <property type="project" value="UniProtKB-KW"/>
</dbReference>
<gene>
    <name evidence="8" type="ORF">P73_2303</name>
</gene>